<evidence type="ECO:0000256" key="7">
    <source>
        <dbReference type="ARBA" id="ARBA00022519"/>
    </source>
</evidence>
<dbReference type="GO" id="GO:0017004">
    <property type="term" value="P:cytochrome complex assembly"/>
    <property type="evidence" value="ECO:0007669"/>
    <property type="project" value="UniProtKB-KW"/>
</dbReference>
<keyword evidence="9 12" id="KW-0201">Cytochrome c-type biogenesis</keyword>
<evidence type="ECO:0000313" key="14">
    <source>
        <dbReference type="EMBL" id="QYA07788.1"/>
    </source>
</evidence>
<dbReference type="OrthoDB" id="8421547at2"/>
<evidence type="ECO:0000313" key="17">
    <source>
        <dbReference type="Proteomes" id="UP000826513"/>
    </source>
</evidence>
<keyword evidence="8 12" id="KW-0812">Transmembrane</keyword>
<accession>A0A4D7DLK8</accession>
<dbReference type="Proteomes" id="UP000298545">
    <property type="component" value="Chromosome circular"/>
</dbReference>
<gene>
    <name evidence="13" type="primary">ccmD</name>
    <name evidence="13" type="ORF">CFBP5473_01950</name>
    <name evidence="15" type="ORF">CFBP5477_001945</name>
    <name evidence="14" type="ORF">J5285_03445</name>
</gene>
<dbReference type="Proteomes" id="UP000826513">
    <property type="component" value="Chromosome 1"/>
</dbReference>
<dbReference type="InterPro" id="IPR007078">
    <property type="entry name" value="Haem_export_protD_CcmD"/>
</dbReference>
<evidence type="ECO:0000313" key="16">
    <source>
        <dbReference type="Proteomes" id="UP000298545"/>
    </source>
</evidence>
<evidence type="ECO:0000313" key="13">
    <source>
        <dbReference type="EMBL" id="QCI96787.1"/>
    </source>
</evidence>
<reference evidence="14 17" key="2">
    <citation type="submission" date="2021-03" db="EMBL/GenBank/DDBJ databases">
        <title>Rapid diversification of plasmids in a genus of pathogenic and nitrogen fixing bacteria.</title>
        <authorList>
            <person name="Weisberg A.J."/>
            <person name="Miller M."/>
            <person name="Ream W."/>
            <person name="Grunwald N.J."/>
            <person name="Chang J.H."/>
        </authorList>
    </citation>
    <scope>NUCLEOTIDE SEQUENCE [LARGE SCALE GENOMIC DNA]</scope>
    <source>
        <strain evidence="14 17">AF3.44</strain>
    </source>
</reference>
<feature type="transmembrane region" description="Helical" evidence="12">
    <location>
        <begin position="6"/>
        <end position="27"/>
    </location>
</feature>
<proteinExistence type="inferred from homology"/>
<evidence type="ECO:0000256" key="8">
    <source>
        <dbReference type="ARBA" id="ARBA00022692"/>
    </source>
</evidence>
<comment type="function">
    <text evidence="1 12">Required for the export of heme to the periplasm for the biogenesis of c-type cytochromes.</text>
</comment>
<dbReference type="RefSeq" id="WP_027673628.1">
    <property type="nucleotide sequence ID" value="NZ_CP039691.1"/>
</dbReference>
<keyword evidence="11 12" id="KW-0472">Membrane</keyword>
<dbReference type="Pfam" id="PF04995">
    <property type="entry name" value="CcmD"/>
    <property type="match status" value="1"/>
</dbReference>
<dbReference type="EMBL" id="CP039691">
    <property type="protein sequence ID" value="QCI96787.1"/>
    <property type="molecule type" value="Genomic_DNA"/>
</dbReference>
<dbReference type="Proteomes" id="UP000298664">
    <property type="component" value="Chromosome Circular"/>
</dbReference>
<evidence type="ECO:0000256" key="6">
    <source>
        <dbReference type="ARBA" id="ARBA00022475"/>
    </source>
</evidence>
<keyword evidence="6 12" id="KW-1003">Cell membrane</keyword>
<organism evidence="13 16">
    <name type="scientific">Agrobacterium larrymoorei</name>
    <dbReference type="NCBI Taxonomy" id="160699"/>
    <lineage>
        <taxon>Bacteria</taxon>
        <taxon>Pseudomonadati</taxon>
        <taxon>Pseudomonadota</taxon>
        <taxon>Alphaproteobacteria</taxon>
        <taxon>Hyphomicrobiales</taxon>
        <taxon>Rhizobiaceae</taxon>
        <taxon>Rhizobium/Agrobacterium group</taxon>
        <taxon>Agrobacterium</taxon>
    </lineage>
</organism>
<evidence type="ECO:0000256" key="4">
    <source>
        <dbReference type="ARBA" id="ARBA00016461"/>
    </source>
</evidence>
<comment type="subcellular location">
    <subcellularLocation>
        <location evidence="2 12">Cell inner membrane</location>
        <topology evidence="2 12">Single-pass membrane protein</topology>
    </subcellularLocation>
</comment>
<evidence type="ECO:0000256" key="9">
    <source>
        <dbReference type="ARBA" id="ARBA00022748"/>
    </source>
</evidence>
<dbReference type="GO" id="GO:0015886">
    <property type="term" value="P:heme transport"/>
    <property type="evidence" value="ECO:0007669"/>
    <property type="project" value="InterPro"/>
</dbReference>
<dbReference type="EMBL" id="CP072167">
    <property type="protein sequence ID" value="QYA07788.1"/>
    <property type="molecule type" value="Genomic_DNA"/>
</dbReference>
<keyword evidence="17" id="KW-1185">Reference proteome</keyword>
<comment type="similarity">
    <text evidence="3 12">Belongs to the CcmD/CycX/HelD family.</text>
</comment>
<name>A0A4D7DLK8_9HYPH</name>
<evidence type="ECO:0000256" key="5">
    <source>
        <dbReference type="ARBA" id="ARBA00022448"/>
    </source>
</evidence>
<evidence type="ECO:0000313" key="15">
    <source>
        <dbReference type="EMBL" id="WHA41424.1"/>
    </source>
</evidence>
<keyword evidence="5 12" id="KW-0813">Transport</keyword>
<dbReference type="KEGG" id="alf:CFBP5473_01950"/>
<evidence type="ECO:0000256" key="2">
    <source>
        <dbReference type="ARBA" id="ARBA00004377"/>
    </source>
</evidence>
<dbReference type="STRING" id="1367849.GCA_000518585_00743"/>
<keyword evidence="7 12" id="KW-0997">Cell inner membrane</keyword>
<evidence type="ECO:0000256" key="11">
    <source>
        <dbReference type="ARBA" id="ARBA00023136"/>
    </source>
</evidence>
<evidence type="ECO:0000256" key="12">
    <source>
        <dbReference type="RuleBase" id="RU363101"/>
    </source>
</evidence>
<protein>
    <recommendedName>
        <fullName evidence="4 12">Heme exporter protein D</fullName>
    </recommendedName>
</protein>
<sequence length="58" mass="6483">MSHTFYIGMSYAMTGLIVTALIAWVWLDGRARMREIAQLEASGIRRRSRPAKSEAPSA</sequence>
<evidence type="ECO:0000256" key="3">
    <source>
        <dbReference type="ARBA" id="ARBA00008741"/>
    </source>
</evidence>
<dbReference type="AlphaFoldDB" id="A0A4D7DLK8"/>
<dbReference type="EMBL" id="CP124733">
    <property type="protein sequence ID" value="WHA41424.1"/>
    <property type="molecule type" value="Genomic_DNA"/>
</dbReference>
<reference evidence="15" key="3">
    <citation type="submission" date="2023-05" db="EMBL/GenBank/DDBJ databases">
        <title>Complete genome sequence of Agrobacterium larrymoorei CFBP5477.</title>
        <authorList>
            <person name="Yen H.-C."/>
            <person name="Chou L."/>
            <person name="Lin Y.-C."/>
            <person name="Lai E.-M."/>
            <person name="Kuo C.-H."/>
        </authorList>
    </citation>
    <scope>NUCLEOTIDE SEQUENCE</scope>
    <source>
        <strain evidence="15">CFBP5477</strain>
    </source>
</reference>
<evidence type="ECO:0000256" key="10">
    <source>
        <dbReference type="ARBA" id="ARBA00022989"/>
    </source>
</evidence>
<dbReference type="NCBIfam" id="TIGR03141">
    <property type="entry name" value="cytochro_ccmD"/>
    <property type="match status" value="1"/>
</dbReference>
<evidence type="ECO:0000256" key="1">
    <source>
        <dbReference type="ARBA" id="ARBA00002442"/>
    </source>
</evidence>
<dbReference type="GO" id="GO:0005886">
    <property type="term" value="C:plasma membrane"/>
    <property type="evidence" value="ECO:0007669"/>
    <property type="project" value="UniProtKB-SubCell"/>
</dbReference>
<keyword evidence="10 12" id="KW-1133">Transmembrane helix</keyword>
<reference evidence="13 16" key="1">
    <citation type="submission" date="2019-04" db="EMBL/GenBank/DDBJ databases">
        <title>Complete genome sequence of Agrobacterium larrymoorei CFBP5473.</title>
        <authorList>
            <person name="Haryono M."/>
            <person name="Chou L."/>
            <person name="Lin Y.-C."/>
            <person name="Lai E.-M."/>
            <person name="Kuo C.-H."/>
        </authorList>
    </citation>
    <scope>NUCLEOTIDE SEQUENCE [LARGE SCALE GENOMIC DNA]</scope>
    <source>
        <strain evidence="13 16">CFBP5473</strain>
    </source>
</reference>